<dbReference type="PANTHER" id="PTHR18866:SF128">
    <property type="entry name" value="UREA AMIDOLYASE"/>
    <property type="match status" value="1"/>
</dbReference>
<dbReference type="SUPFAM" id="SSF160467">
    <property type="entry name" value="PH0987 N-terminal domain-like"/>
    <property type="match status" value="1"/>
</dbReference>
<dbReference type="GO" id="GO:0016787">
    <property type="term" value="F:hydrolase activity"/>
    <property type="evidence" value="ECO:0007669"/>
    <property type="project" value="UniProtKB-KW"/>
</dbReference>
<dbReference type="GO" id="GO:0046872">
    <property type="term" value="F:metal ion binding"/>
    <property type="evidence" value="ECO:0007669"/>
    <property type="project" value="InterPro"/>
</dbReference>
<evidence type="ECO:0000259" key="8">
    <source>
        <dbReference type="PROSITE" id="PS50975"/>
    </source>
</evidence>
<name>K5XQT1_AGABU</name>
<evidence type="ECO:0000256" key="6">
    <source>
        <dbReference type="PROSITE-ProRule" id="PRU00409"/>
    </source>
</evidence>
<dbReference type="Pfam" id="PF02785">
    <property type="entry name" value="Biotin_carb_C"/>
    <property type="match status" value="1"/>
</dbReference>
<dbReference type="Gene3D" id="2.40.50.100">
    <property type="match status" value="1"/>
</dbReference>
<dbReference type="KEGG" id="abp:AGABI1DRAFT77573"/>
<proteinExistence type="predicted"/>
<feature type="compositionally biased region" description="Polar residues" evidence="7">
    <location>
        <begin position="1160"/>
        <end position="1173"/>
    </location>
</feature>
<dbReference type="InterPro" id="IPR050856">
    <property type="entry name" value="Biotin_carboxylase_complex"/>
</dbReference>
<dbReference type="SUPFAM" id="SSF50891">
    <property type="entry name" value="Cyclophilin-like"/>
    <property type="match status" value="2"/>
</dbReference>
<dbReference type="PANTHER" id="PTHR18866">
    <property type="entry name" value="CARBOXYLASE:PYRUVATE/ACETYL-COA/PROPIONYL-COA CARBOXYLASE"/>
    <property type="match status" value="1"/>
</dbReference>
<dbReference type="RefSeq" id="XP_007332162.1">
    <property type="nucleotide sequence ID" value="XM_007332100.1"/>
</dbReference>
<evidence type="ECO:0000256" key="5">
    <source>
        <dbReference type="ARBA" id="ARBA00023267"/>
    </source>
</evidence>
<feature type="region of interest" description="Disordered" evidence="7">
    <location>
        <begin position="1154"/>
        <end position="1173"/>
    </location>
</feature>
<dbReference type="PROSITE" id="PS50975">
    <property type="entry name" value="ATP_GRASP"/>
    <property type="match status" value="1"/>
</dbReference>
<evidence type="ECO:0000256" key="1">
    <source>
        <dbReference type="ARBA" id="ARBA00022598"/>
    </source>
</evidence>
<keyword evidence="3" id="KW-0378">Hydrolase</keyword>
<dbReference type="InterPro" id="IPR003833">
    <property type="entry name" value="CT_C_D"/>
</dbReference>
<reference evidence="11" key="1">
    <citation type="journal article" date="2012" name="Proc. Natl. Acad. Sci. U.S.A.">
        <title>Genome sequence of the button mushroom Agaricus bisporus reveals mechanisms governing adaptation to a humic-rich ecological niche.</title>
        <authorList>
            <person name="Morin E."/>
            <person name="Kohler A."/>
            <person name="Baker A.R."/>
            <person name="Foulongne-Oriol M."/>
            <person name="Lombard V."/>
            <person name="Nagy L.G."/>
            <person name="Ohm R.A."/>
            <person name="Patyshakuliyeva A."/>
            <person name="Brun A."/>
            <person name="Aerts A.L."/>
            <person name="Bailey A.M."/>
            <person name="Billette C."/>
            <person name="Coutinho P.M."/>
            <person name="Deakin G."/>
            <person name="Doddapaneni H."/>
            <person name="Floudas D."/>
            <person name="Grimwood J."/>
            <person name="Hilden K."/>
            <person name="Kuees U."/>
            <person name="LaButti K.M."/>
            <person name="Lapidus A."/>
            <person name="Lindquist E.A."/>
            <person name="Lucas S.M."/>
            <person name="Murat C."/>
            <person name="Riley R.W."/>
            <person name="Salamov A.A."/>
            <person name="Schmutz J."/>
            <person name="Subramanian V."/>
            <person name="Woesten H.A.B."/>
            <person name="Xu J."/>
            <person name="Eastwood D.C."/>
            <person name="Foster G.D."/>
            <person name="Sonnenberg A.S."/>
            <person name="Cullen D."/>
            <person name="de Vries R.P."/>
            <person name="Lundell T."/>
            <person name="Hibbett D.S."/>
            <person name="Henrissat B."/>
            <person name="Burton K.S."/>
            <person name="Kerrigan R.W."/>
            <person name="Challen M.P."/>
            <person name="Grigoriev I.V."/>
            <person name="Martin F."/>
        </authorList>
    </citation>
    <scope>NUCLEOTIDE SEQUENCE [LARGE SCALE GENOMIC DNA]</scope>
    <source>
        <strain evidence="11">JB137-S8 / ATCC MYA-4627 / FGSC 10392</strain>
    </source>
</reference>
<keyword evidence="4 6" id="KW-0067">ATP-binding</keyword>
<dbReference type="GO" id="GO:0005524">
    <property type="term" value="F:ATP binding"/>
    <property type="evidence" value="ECO:0007669"/>
    <property type="project" value="UniProtKB-UniRule"/>
</dbReference>
<dbReference type="STRING" id="597362.K5XQT1"/>
<dbReference type="GeneID" id="18831429"/>
<feature type="domain" description="Biotin carboxylation" evidence="9">
    <location>
        <begin position="8"/>
        <end position="476"/>
    </location>
</feature>
<dbReference type="eggNOG" id="KOG0238">
    <property type="taxonomic scope" value="Eukaryota"/>
</dbReference>
<dbReference type="Pfam" id="PF02786">
    <property type="entry name" value="CPSase_L_D2"/>
    <property type="match status" value="1"/>
</dbReference>
<evidence type="ECO:0000256" key="3">
    <source>
        <dbReference type="ARBA" id="ARBA00022801"/>
    </source>
</evidence>
<dbReference type="InterPro" id="IPR011054">
    <property type="entry name" value="Rudment_hybrid_motif"/>
</dbReference>
<dbReference type="SUPFAM" id="SSF51246">
    <property type="entry name" value="Rudiment single hybrid motif"/>
    <property type="match status" value="1"/>
</dbReference>
<dbReference type="InterPro" id="IPR011053">
    <property type="entry name" value="Single_hybrid_motif"/>
</dbReference>
<dbReference type="SUPFAM" id="SSF52440">
    <property type="entry name" value="PreATP-grasp domain"/>
    <property type="match status" value="1"/>
</dbReference>
<evidence type="ECO:0008006" key="12">
    <source>
        <dbReference type="Google" id="ProtNLM"/>
    </source>
</evidence>
<evidence type="ECO:0000259" key="9">
    <source>
        <dbReference type="PROSITE" id="PS50979"/>
    </source>
</evidence>
<organism evidence="10 11">
    <name type="scientific">Agaricus bisporus var. burnettii (strain JB137-S8 / ATCC MYA-4627 / FGSC 10392)</name>
    <name type="common">White button mushroom</name>
    <dbReference type="NCBI Taxonomy" id="597362"/>
    <lineage>
        <taxon>Eukaryota</taxon>
        <taxon>Fungi</taxon>
        <taxon>Dikarya</taxon>
        <taxon>Basidiomycota</taxon>
        <taxon>Agaricomycotina</taxon>
        <taxon>Agaricomycetes</taxon>
        <taxon>Agaricomycetidae</taxon>
        <taxon>Agaricales</taxon>
        <taxon>Agaricineae</taxon>
        <taxon>Agaricaceae</taxon>
        <taxon>Agaricus</taxon>
    </lineage>
</organism>
<dbReference type="HOGENOM" id="CLU_002162_0_1_1"/>
<dbReference type="InterPro" id="IPR029000">
    <property type="entry name" value="Cyclophilin-like_dom_sf"/>
</dbReference>
<sequence length="1255" mass="138327">MTSTNRYEKHTLLIANRGEIALRIIRSAKKLALRTVSIYTPADATAPHVTLADIAVALPLSSGTNATEGTSYLNPEAILEICKSHNVTLVHPGYGFLSENAEFAEMVEKAGMGWLGPRGETIKLMGLKHLARDTVKSVGLGVVPGSNGLVEGNVEDIVKKIGLPVIFKASAGGGGLGMVVCEKMEDIGSAFEGARSRAKSLFGNDGVFIERYIPRARHVEVQVFGDGEGNVIHLRERECSTQRRHQKVIEECPSPFLEEHPGLRERMCNAAVTLCRAIRYESAGTVEFLVDDASGAFYFLEMNTRIQVEHPITEVTHDNLDLIEMMIAHTVAKKIGERSPVIMDQAHWDSVYNSAKANGRGFAIEGRIYAENPAERFLPSPGLLQYVKLEEKYPWLRIDSWISTGTQVTLHFDPMLSKIIVSGRTREEAISRFLKALEECQVCGPPNNMDYLRTIATSSTFMEGRLTTRFLDILEYTPSVMKVMAAGLEMTVQDLPGRLTGKGIPKSGPMDPIAFSIGNVLVGNDRNTEGLEIIVVPGVPARFKFTCGAVVAITGREMQVKLNGKGANAWSRLVVPADGILEISVNTERGIGGLRSYLTILGGFPNVPQYLGSKSTSMGLGGYQGRSLLPGDILALRDSSELLVSDYTLPQTIVPTYPRNWIVYVLAGPQDDEEFVTEEGIARFYLTQWQVSPSSGRTGIRLESSEKIRWARESGGQGGGHPSNILDNAYARGSVNINGDTPIILGNEGPDMGGYICLCVVATGELWKLGQISPGDTITFRRVSHAQAAKITEHNDKYIAGVENTIKGEANSHLVLYDDSLKDEYNSPKLYQSLVSEDGEVPYVLRQAGDSAILVEFGIIELDFFVRARVQVLLEEIQNRNIVGVNQLCPCIRSIMIHYDNQLVSQADLVQHILSVIKTIPRDLTHLSFKGRRITFPIVLDDPWSKEATERYMRSIREKAVYLPSNVDYIANNNGLSGSKEALEKLMASDWIVFGVGFYLGCPFLVPIDPRCRLTGQKLNPSRTFTPRGAVGIAGPVTAIYPVESPGGYQLFGRTIPAWQAWGKGGGFSPERPWLLDPFDQVRFEPVDIETYQKWDILYEQGRYPFKIEPTVFSMTEYAAMVGKIQDEVSTFRERQLKAMITVGERERILLSEWEKENSQRASQSANTEGTQGDETNVLTIKTPLFASVWKICCKVGDTITSLDEPLLILEAMKTEIPIKAEEIHLGQKIKAFGPAMKEGALVKPGDVLITVITV</sequence>
<evidence type="ECO:0000313" key="10">
    <source>
        <dbReference type="EMBL" id="EKM77165.1"/>
    </source>
</evidence>
<feature type="domain" description="ATP-grasp" evidence="8">
    <location>
        <begin position="132"/>
        <end position="331"/>
    </location>
</feature>
<dbReference type="PROSITE" id="PS00867">
    <property type="entry name" value="CPSASE_2"/>
    <property type="match status" value="1"/>
</dbReference>
<keyword evidence="2 6" id="KW-0547">Nucleotide-binding</keyword>
<gene>
    <name evidence="10" type="ORF">AGABI1DRAFT_77573</name>
</gene>
<dbReference type="Gene3D" id="3.30.470.20">
    <property type="entry name" value="ATP-grasp fold, B domain"/>
    <property type="match status" value="1"/>
</dbReference>
<evidence type="ECO:0000313" key="11">
    <source>
        <dbReference type="Proteomes" id="UP000008493"/>
    </source>
</evidence>
<dbReference type="SMART" id="SM00878">
    <property type="entry name" value="Biotin_carb_C"/>
    <property type="match status" value="1"/>
</dbReference>
<protein>
    <recommendedName>
        <fullName evidence="12">Urea carboxylase</fullName>
    </recommendedName>
</protein>
<evidence type="ECO:0000256" key="4">
    <source>
        <dbReference type="ARBA" id="ARBA00022840"/>
    </source>
</evidence>
<dbReference type="SUPFAM" id="SSF51230">
    <property type="entry name" value="Single hybrid motif"/>
    <property type="match status" value="1"/>
</dbReference>
<dbReference type="InterPro" id="IPR011764">
    <property type="entry name" value="Biotin_carboxylation_dom"/>
</dbReference>
<dbReference type="InterPro" id="IPR005482">
    <property type="entry name" value="Biotin_COase_C"/>
</dbReference>
<dbReference type="InterPro" id="IPR005479">
    <property type="entry name" value="CPAse_ATP-bd"/>
</dbReference>
<dbReference type="InParanoid" id="K5XQT1"/>
<dbReference type="SMART" id="SM00796">
    <property type="entry name" value="AHS1"/>
    <property type="match status" value="1"/>
</dbReference>
<dbReference type="Gene3D" id="3.30.1360.40">
    <property type="match status" value="1"/>
</dbReference>
<dbReference type="SUPFAM" id="SSF56059">
    <property type="entry name" value="Glutathione synthetase ATP-binding domain-like"/>
    <property type="match status" value="1"/>
</dbReference>
<dbReference type="AlphaFoldDB" id="K5XQT1"/>
<dbReference type="Pfam" id="PF02682">
    <property type="entry name" value="CT_C_D"/>
    <property type="match status" value="1"/>
</dbReference>
<dbReference type="Pfam" id="PF00289">
    <property type="entry name" value="Biotin_carb_N"/>
    <property type="match status" value="1"/>
</dbReference>
<dbReference type="InterPro" id="IPR005481">
    <property type="entry name" value="BC-like_N"/>
</dbReference>
<dbReference type="Gene3D" id="2.40.100.10">
    <property type="entry name" value="Cyclophilin-like"/>
    <property type="match status" value="2"/>
</dbReference>
<evidence type="ECO:0000256" key="7">
    <source>
        <dbReference type="SAM" id="MobiDB-lite"/>
    </source>
</evidence>
<dbReference type="Proteomes" id="UP000008493">
    <property type="component" value="Unassembled WGS sequence"/>
</dbReference>
<dbReference type="PROSITE" id="PS50979">
    <property type="entry name" value="BC"/>
    <property type="match status" value="1"/>
</dbReference>
<dbReference type="Pfam" id="PF02626">
    <property type="entry name" value="CT_A_B"/>
    <property type="match status" value="1"/>
</dbReference>
<dbReference type="GO" id="GO:0016874">
    <property type="term" value="F:ligase activity"/>
    <property type="evidence" value="ECO:0007669"/>
    <property type="project" value="UniProtKB-KW"/>
</dbReference>
<dbReference type="OrthoDB" id="196847at2759"/>
<dbReference type="InterPro" id="IPR016185">
    <property type="entry name" value="PreATP-grasp_dom_sf"/>
</dbReference>
<evidence type="ECO:0000256" key="2">
    <source>
        <dbReference type="ARBA" id="ARBA00022741"/>
    </source>
</evidence>
<dbReference type="InterPro" id="IPR003778">
    <property type="entry name" value="CT_A_B"/>
</dbReference>
<dbReference type="EMBL" id="JH971397">
    <property type="protein sequence ID" value="EKM77165.1"/>
    <property type="molecule type" value="Genomic_DNA"/>
</dbReference>
<dbReference type="SMART" id="SM00797">
    <property type="entry name" value="AHS2"/>
    <property type="match status" value="1"/>
</dbReference>
<dbReference type="CDD" id="cd06850">
    <property type="entry name" value="biotinyl_domain"/>
    <property type="match status" value="1"/>
</dbReference>
<keyword evidence="1" id="KW-0436">Ligase</keyword>
<dbReference type="InterPro" id="IPR011761">
    <property type="entry name" value="ATP-grasp"/>
</dbReference>
<keyword evidence="11" id="KW-1185">Reference proteome</keyword>
<keyword evidence="5" id="KW-0092">Biotin</keyword>
<accession>K5XQT1</accession>
<dbReference type="OMA" id="TLQMWNR"/>